<feature type="transmembrane region" description="Helical" evidence="9">
    <location>
        <begin position="78"/>
        <end position="98"/>
    </location>
</feature>
<dbReference type="OrthoDB" id="9781904at2"/>
<keyword evidence="9" id="KW-0472">Membrane</keyword>
<dbReference type="InterPro" id="IPR050482">
    <property type="entry name" value="Sensor_HK_TwoCompSys"/>
</dbReference>
<dbReference type="EMBL" id="MZGX01000029">
    <property type="protein sequence ID" value="OPX42411.1"/>
    <property type="molecule type" value="Genomic_DNA"/>
</dbReference>
<dbReference type="CDD" id="cd16917">
    <property type="entry name" value="HATPase_UhpB-NarQ-NarX-like"/>
    <property type="match status" value="1"/>
</dbReference>
<dbReference type="Proteomes" id="UP000191554">
    <property type="component" value="Unassembled WGS sequence"/>
</dbReference>
<keyword evidence="8" id="KW-0902">Two-component regulatory system</keyword>
<keyword evidence="9" id="KW-0812">Transmembrane</keyword>
<evidence type="ECO:0000259" key="10">
    <source>
        <dbReference type="Pfam" id="PF07730"/>
    </source>
</evidence>
<gene>
    <name evidence="11" type="primary">liaS</name>
    <name evidence="11" type="ORF">CLHUN_37080</name>
</gene>
<dbReference type="GO" id="GO:0005524">
    <property type="term" value="F:ATP binding"/>
    <property type="evidence" value="ECO:0007669"/>
    <property type="project" value="UniProtKB-KW"/>
</dbReference>
<evidence type="ECO:0000256" key="4">
    <source>
        <dbReference type="ARBA" id="ARBA00022679"/>
    </source>
</evidence>
<evidence type="ECO:0000313" key="11">
    <source>
        <dbReference type="EMBL" id="OPX42411.1"/>
    </source>
</evidence>
<dbReference type="Gene3D" id="1.20.5.1930">
    <property type="match status" value="1"/>
</dbReference>
<proteinExistence type="predicted"/>
<evidence type="ECO:0000256" key="9">
    <source>
        <dbReference type="SAM" id="Phobius"/>
    </source>
</evidence>
<dbReference type="SUPFAM" id="SSF55874">
    <property type="entry name" value="ATPase domain of HSP90 chaperone/DNA topoisomerase II/histidine kinase"/>
    <property type="match status" value="1"/>
</dbReference>
<organism evidence="11 12">
    <name type="scientific">Ruminiclostridium hungatei</name>
    <name type="common">Clostridium hungatei</name>
    <dbReference type="NCBI Taxonomy" id="48256"/>
    <lineage>
        <taxon>Bacteria</taxon>
        <taxon>Bacillati</taxon>
        <taxon>Bacillota</taxon>
        <taxon>Clostridia</taxon>
        <taxon>Eubacteriales</taxon>
        <taxon>Oscillospiraceae</taxon>
        <taxon>Ruminiclostridium</taxon>
    </lineage>
</organism>
<keyword evidence="7" id="KW-0067">ATP-binding</keyword>
<keyword evidence="4 11" id="KW-0808">Transferase</keyword>
<dbReference type="EC" id="2.7.13.3" evidence="2"/>
<name>A0A1V4SGN8_RUMHU</name>
<keyword evidence="5" id="KW-0547">Nucleotide-binding</keyword>
<accession>A0A1V4SGN8</accession>
<feature type="domain" description="Signal transduction histidine kinase subgroup 3 dimerisation and phosphoacceptor" evidence="10">
    <location>
        <begin position="169"/>
        <end position="233"/>
    </location>
</feature>
<dbReference type="InterPro" id="IPR036890">
    <property type="entry name" value="HATPase_C_sf"/>
</dbReference>
<evidence type="ECO:0000256" key="3">
    <source>
        <dbReference type="ARBA" id="ARBA00022553"/>
    </source>
</evidence>
<dbReference type="Pfam" id="PF07730">
    <property type="entry name" value="HisKA_3"/>
    <property type="match status" value="1"/>
</dbReference>
<dbReference type="PANTHER" id="PTHR24421:SF10">
    <property type="entry name" value="NITRATE_NITRITE SENSOR PROTEIN NARQ"/>
    <property type="match status" value="1"/>
</dbReference>
<evidence type="ECO:0000256" key="7">
    <source>
        <dbReference type="ARBA" id="ARBA00022840"/>
    </source>
</evidence>
<dbReference type="AlphaFoldDB" id="A0A1V4SGN8"/>
<evidence type="ECO:0000256" key="5">
    <source>
        <dbReference type="ARBA" id="ARBA00022741"/>
    </source>
</evidence>
<dbReference type="Gene3D" id="3.30.565.10">
    <property type="entry name" value="Histidine kinase-like ATPase, C-terminal domain"/>
    <property type="match status" value="1"/>
</dbReference>
<dbReference type="GO" id="GO:0016020">
    <property type="term" value="C:membrane"/>
    <property type="evidence" value="ECO:0007669"/>
    <property type="project" value="InterPro"/>
</dbReference>
<dbReference type="STRING" id="48256.CLHUN_37080"/>
<comment type="catalytic activity">
    <reaction evidence="1">
        <text>ATP + protein L-histidine = ADP + protein N-phospho-L-histidine.</text>
        <dbReference type="EC" id="2.7.13.3"/>
    </reaction>
</comment>
<evidence type="ECO:0000256" key="1">
    <source>
        <dbReference type="ARBA" id="ARBA00000085"/>
    </source>
</evidence>
<keyword evidence="9" id="KW-1133">Transmembrane helix</keyword>
<dbReference type="GO" id="GO:0000155">
    <property type="term" value="F:phosphorelay sensor kinase activity"/>
    <property type="evidence" value="ECO:0007669"/>
    <property type="project" value="InterPro"/>
</dbReference>
<evidence type="ECO:0000313" key="12">
    <source>
        <dbReference type="Proteomes" id="UP000191554"/>
    </source>
</evidence>
<sequence length="354" mass="39969">MIELVDKILIFLSCLILLIIDAGYGLSVVPVITALTLSALNTYFDTKAMRILSALGYTALCQFAPQFLVFLPLVCYDIFVTVEQPIALIALVPLITHFSKDSNTVFLVLAILAAFSYLLRLRTLNLKNTRLQYMLLRDTSKEKSLLLEKKNNELMEKQDYEINMATLNERNRISMEIHDNVGHLLSRCLLQLGALMTINKDLSLSENLSSIKNTLSQAMDSIRTSVHNLHDQSLDLYSSIKGLTDNFEFCRIHLDYDINGTMGKKLKYCFITIVKEALSNILRHSNATEVSVSLIEHPALYQLIVQDNGKVTGYNIENGIGLSNISERVRNFNGNMHINIENGFKIFISIPKEN</sequence>
<dbReference type="RefSeq" id="WP_080066112.1">
    <property type="nucleotide sequence ID" value="NZ_MZGX01000029.1"/>
</dbReference>
<feature type="transmembrane region" description="Helical" evidence="9">
    <location>
        <begin position="51"/>
        <end position="71"/>
    </location>
</feature>
<dbReference type="PANTHER" id="PTHR24421">
    <property type="entry name" value="NITRATE/NITRITE SENSOR PROTEIN NARX-RELATED"/>
    <property type="match status" value="1"/>
</dbReference>
<evidence type="ECO:0000256" key="8">
    <source>
        <dbReference type="ARBA" id="ARBA00023012"/>
    </source>
</evidence>
<dbReference type="GO" id="GO:0046983">
    <property type="term" value="F:protein dimerization activity"/>
    <property type="evidence" value="ECO:0007669"/>
    <property type="project" value="InterPro"/>
</dbReference>
<dbReference type="InterPro" id="IPR011712">
    <property type="entry name" value="Sig_transdc_His_kin_sub3_dim/P"/>
</dbReference>
<reference evidence="11 12" key="1">
    <citation type="submission" date="2017-03" db="EMBL/GenBank/DDBJ databases">
        <title>Genome sequence of Clostridium hungatei DSM 14427.</title>
        <authorList>
            <person name="Poehlein A."/>
            <person name="Daniel R."/>
        </authorList>
    </citation>
    <scope>NUCLEOTIDE SEQUENCE [LARGE SCALE GENOMIC DNA]</scope>
    <source>
        <strain evidence="11 12">DSM 14427</strain>
    </source>
</reference>
<keyword evidence="12" id="KW-1185">Reference proteome</keyword>
<evidence type="ECO:0000256" key="2">
    <source>
        <dbReference type="ARBA" id="ARBA00012438"/>
    </source>
</evidence>
<evidence type="ECO:0000256" key="6">
    <source>
        <dbReference type="ARBA" id="ARBA00022777"/>
    </source>
</evidence>
<keyword evidence="3" id="KW-0597">Phosphoprotein</keyword>
<feature type="transmembrane region" description="Helical" evidence="9">
    <location>
        <begin position="104"/>
        <end position="121"/>
    </location>
</feature>
<comment type="caution">
    <text evidence="11">The sequence shown here is derived from an EMBL/GenBank/DDBJ whole genome shotgun (WGS) entry which is preliminary data.</text>
</comment>
<protein>
    <recommendedName>
        <fullName evidence="2">histidine kinase</fullName>
        <ecNumber evidence="2">2.7.13.3</ecNumber>
    </recommendedName>
</protein>
<keyword evidence="6 11" id="KW-0418">Kinase</keyword>